<dbReference type="Proteomes" id="UP000800041">
    <property type="component" value="Unassembled WGS sequence"/>
</dbReference>
<gene>
    <name evidence="2" type="ORF">K402DRAFT_30780</name>
</gene>
<evidence type="ECO:0000256" key="1">
    <source>
        <dbReference type="SAM" id="Phobius"/>
    </source>
</evidence>
<proteinExistence type="predicted"/>
<keyword evidence="3" id="KW-1185">Reference proteome</keyword>
<reference evidence="2" key="1">
    <citation type="journal article" date="2020" name="Stud. Mycol.">
        <title>101 Dothideomycetes genomes: a test case for predicting lifestyles and emergence of pathogens.</title>
        <authorList>
            <person name="Haridas S."/>
            <person name="Albert R."/>
            <person name="Binder M."/>
            <person name="Bloem J."/>
            <person name="Labutti K."/>
            <person name="Salamov A."/>
            <person name="Andreopoulos B."/>
            <person name="Baker S."/>
            <person name="Barry K."/>
            <person name="Bills G."/>
            <person name="Bluhm B."/>
            <person name="Cannon C."/>
            <person name="Castanera R."/>
            <person name="Culley D."/>
            <person name="Daum C."/>
            <person name="Ezra D."/>
            <person name="Gonzalez J."/>
            <person name="Henrissat B."/>
            <person name="Kuo A."/>
            <person name="Liang C."/>
            <person name="Lipzen A."/>
            <person name="Lutzoni F."/>
            <person name="Magnuson J."/>
            <person name="Mondo S."/>
            <person name="Nolan M."/>
            <person name="Ohm R."/>
            <person name="Pangilinan J."/>
            <person name="Park H.-J."/>
            <person name="Ramirez L."/>
            <person name="Alfaro M."/>
            <person name="Sun H."/>
            <person name="Tritt A."/>
            <person name="Yoshinaga Y."/>
            <person name="Zwiers L.-H."/>
            <person name="Turgeon B."/>
            <person name="Goodwin S."/>
            <person name="Spatafora J."/>
            <person name="Crous P."/>
            <person name="Grigoriev I."/>
        </authorList>
    </citation>
    <scope>NUCLEOTIDE SEQUENCE</scope>
    <source>
        <strain evidence="2">CBS 113979</strain>
    </source>
</reference>
<accession>A0A6G1H4P0</accession>
<dbReference type="EMBL" id="ML977149">
    <property type="protein sequence ID" value="KAF1988193.1"/>
    <property type="molecule type" value="Genomic_DNA"/>
</dbReference>
<sequence length="112" mass="12868">MVGKYVIYLFTQQPDADMPLGGVHPHLVPRNVPTGWSKEAIFALIAIVLFILAWITYKRMKRNLSAVWKKAVSILGKNWQSCFSADDGMYTDILNQQQNTQDLTQDRKRSRI</sequence>
<keyword evidence="1" id="KW-0812">Transmembrane</keyword>
<dbReference type="AlphaFoldDB" id="A0A6G1H4P0"/>
<evidence type="ECO:0000313" key="3">
    <source>
        <dbReference type="Proteomes" id="UP000800041"/>
    </source>
</evidence>
<protein>
    <submittedName>
        <fullName evidence="2">Uncharacterized protein</fullName>
    </submittedName>
</protein>
<keyword evidence="1" id="KW-1133">Transmembrane helix</keyword>
<organism evidence="2 3">
    <name type="scientific">Aulographum hederae CBS 113979</name>
    <dbReference type="NCBI Taxonomy" id="1176131"/>
    <lineage>
        <taxon>Eukaryota</taxon>
        <taxon>Fungi</taxon>
        <taxon>Dikarya</taxon>
        <taxon>Ascomycota</taxon>
        <taxon>Pezizomycotina</taxon>
        <taxon>Dothideomycetes</taxon>
        <taxon>Pleosporomycetidae</taxon>
        <taxon>Aulographales</taxon>
        <taxon>Aulographaceae</taxon>
    </lineage>
</organism>
<keyword evidence="1" id="KW-0472">Membrane</keyword>
<feature type="transmembrane region" description="Helical" evidence="1">
    <location>
        <begin position="40"/>
        <end position="57"/>
    </location>
</feature>
<name>A0A6G1H4P0_9PEZI</name>
<evidence type="ECO:0000313" key="2">
    <source>
        <dbReference type="EMBL" id="KAF1988193.1"/>
    </source>
</evidence>